<dbReference type="InterPro" id="IPR025751">
    <property type="entry name" value="RsbRD_N_dom"/>
</dbReference>
<organism evidence="3 4">
    <name type="scientific">Sinosporangium siamense</name>
    <dbReference type="NCBI Taxonomy" id="1367973"/>
    <lineage>
        <taxon>Bacteria</taxon>
        <taxon>Bacillati</taxon>
        <taxon>Actinomycetota</taxon>
        <taxon>Actinomycetes</taxon>
        <taxon>Streptosporangiales</taxon>
        <taxon>Streptosporangiaceae</taxon>
        <taxon>Sinosporangium</taxon>
    </lineage>
</organism>
<dbReference type="SUPFAM" id="SSF52091">
    <property type="entry name" value="SpoIIaa-like"/>
    <property type="match status" value="1"/>
</dbReference>
<dbReference type="Proteomes" id="UP000606172">
    <property type="component" value="Unassembled WGS sequence"/>
</dbReference>
<protein>
    <recommendedName>
        <fullName evidence="2">STAS domain-containing protein</fullName>
    </recommendedName>
</protein>
<sequence>MTSSLWERVMTVHSEADRHRIDVLLQDQEERITRRWIDIAVANAGGHAARGALTERLREIYPALQRALAKDGENGELRRLLAELSRGQARQGFTPSETVVLVLGIKEAVYEVIEAEEDSETLRGYHWFCKFVDDLGLFTFETFAAARERIITDQAEQLLELSTPVVKLWDGILAVPLVGTLDSARTQVVMEKLLQALVETGSEHAVIDITGVPAVDTQVAQHLLKTVVAARLMGAECVVSGIRPQTAQTIVTLGIDFGDIVTKASLAEALAYALRRSGVQISEGSGKRVVVGVERA</sequence>
<dbReference type="InterPro" id="IPR036513">
    <property type="entry name" value="STAS_dom_sf"/>
</dbReference>
<dbReference type="InterPro" id="IPR002645">
    <property type="entry name" value="STAS_dom"/>
</dbReference>
<comment type="caution">
    <text evidence="3">The sequence shown here is derived from an EMBL/GenBank/DDBJ whole genome shotgun (WGS) entry which is preliminary data.</text>
</comment>
<dbReference type="PROSITE" id="PS50801">
    <property type="entry name" value="STAS"/>
    <property type="match status" value="1"/>
</dbReference>
<evidence type="ECO:0000256" key="1">
    <source>
        <dbReference type="ARBA" id="ARBA00022553"/>
    </source>
</evidence>
<gene>
    <name evidence="3" type="ORF">Ssi02_71490</name>
</gene>
<dbReference type="Pfam" id="PF01740">
    <property type="entry name" value="STAS"/>
    <property type="match status" value="1"/>
</dbReference>
<dbReference type="PANTHER" id="PTHR33745">
    <property type="entry name" value="RSBT ANTAGONIST PROTEIN RSBS-RELATED"/>
    <property type="match status" value="1"/>
</dbReference>
<proteinExistence type="predicted"/>
<name>A0A919VAZ3_9ACTN</name>
<dbReference type="EMBL" id="BOOW01000052">
    <property type="protein sequence ID" value="GII96918.1"/>
    <property type="molecule type" value="Genomic_DNA"/>
</dbReference>
<dbReference type="CDD" id="cd07041">
    <property type="entry name" value="STAS_RsbR_RsbS_like"/>
    <property type="match status" value="1"/>
</dbReference>
<evidence type="ECO:0000313" key="4">
    <source>
        <dbReference type="Proteomes" id="UP000606172"/>
    </source>
</evidence>
<reference evidence="3" key="1">
    <citation type="submission" date="2021-01" db="EMBL/GenBank/DDBJ databases">
        <title>Whole genome shotgun sequence of Sinosporangium siamense NBRC 109515.</title>
        <authorList>
            <person name="Komaki H."/>
            <person name="Tamura T."/>
        </authorList>
    </citation>
    <scope>NUCLEOTIDE SEQUENCE</scope>
    <source>
        <strain evidence="3">NBRC 109515</strain>
    </source>
</reference>
<dbReference type="InterPro" id="IPR051932">
    <property type="entry name" value="Bact_StressResp_Reg"/>
</dbReference>
<evidence type="ECO:0000313" key="3">
    <source>
        <dbReference type="EMBL" id="GII96918.1"/>
    </source>
</evidence>
<dbReference type="AlphaFoldDB" id="A0A919VAZ3"/>
<keyword evidence="1" id="KW-0597">Phosphoprotein</keyword>
<evidence type="ECO:0000259" key="2">
    <source>
        <dbReference type="PROSITE" id="PS50801"/>
    </source>
</evidence>
<dbReference type="Gene3D" id="3.30.750.24">
    <property type="entry name" value="STAS domain"/>
    <property type="match status" value="1"/>
</dbReference>
<dbReference type="Pfam" id="PF14361">
    <property type="entry name" value="RsbRD_N"/>
    <property type="match status" value="1"/>
</dbReference>
<feature type="domain" description="STAS" evidence="2">
    <location>
        <begin position="162"/>
        <end position="273"/>
    </location>
</feature>
<dbReference type="PANTHER" id="PTHR33745:SF3">
    <property type="entry name" value="RSBT CO-ANTAGONIST PROTEIN RSBRC"/>
    <property type="match status" value="1"/>
</dbReference>
<accession>A0A919VAZ3</accession>
<keyword evidence="4" id="KW-1185">Reference proteome</keyword>